<keyword evidence="4" id="KW-1003">Cell membrane</keyword>
<evidence type="ECO:0000256" key="1">
    <source>
        <dbReference type="ARBA" id="ARBA00000085"/>
    </source>
</evidence>
<evidence type="ECO:0000256" key="11">
    <source>
        <dbReference type="ARBA" id="ARBA00023136"/>
    </source>
</evidence>
<evidence type="ECO:0000259" key="13">
    <source>
        <dbReference type="PROSITE" id="PS50109"/>
    </source>
</evidence>
<dbReference type="PRINTS" id="PR00344">
    <property type="entry name" value="BCTRLSENSOR"/>
</dbReference>
<keyword evidence="8 14" id="KW-0418">Kinase</keyword>
<keyword evidence="7" id="KW-0547">Nucleotide-binding</keyword>
<evidence type="ECO:0000256" key="9">
    <source>
        <dbReference type="ARBA" id="ARBA00022840"/>
    </source>
</evidence>
<reference evidence="14 15" key="1">
    <citation type="journal article" date="2015" name="Genome Announc.">
        <title>Expanding the biotechnology potential of lactobacilli through comparative genomics of 213 strains and associated genera.</title>
        <authorList>
            <person name="Sun Z."/>
            <person name="Harris H.M."/>
            <person name="McCann A."/>
            <person name="Guo C."/>
            <person name="Argimon S."/>
            <person name="Zhang W."/>
            <person name="Yang X."/>
            <person name="Jeffery I.B."/>
            <person name="Cooney J.C."/>
            <person name="Kagawa T.F."/>
            <person name="Liu W."/>
            <person name="Song Y."/>
            <person name="Salvetti E."/>
            <person name="Wrobel A."/>
            <person name="Rasinkangas P."/>
            <person name="Parkhill J."/>
            <person name="Rea M.C."/>
            <person name="O'Sullivan O."/>
            <person name="Ritari J."/>
            <person name="Douillard F.P."/>
            <person name="Paul Ross R."/>
            <person name="Yang R."/>
            <person name="Briner A.E."/>
            <person name="Felis G.E."/>
            <person name="de Vos W.M."/>
            <person name="Barrangou R."/>
            <person name="Klaenhammer T.R."/>
            <person name="Caufield P.W."/>
            <person name="Cui Y."/>
            <person name="Zhang H."/>
            <person name="O'Toole P.W."/>
        </authorList>
    </citation>
    <scope>NUCLEOTIDE SEQUENCE [LARGE SCALE GENOMIC DNA]</scope>
    <source>
        <strain evidence="14 15">JCM 15530</strain>
    </source>
</reference>
<evidence type="ECO:0000256" key="4">
    <source>
        <dbReference type="ARBA" id="ARBA00022475"/>
    </source>
</evidence>
<evidence type="ECO:0000256" key="10">
    <source>
        <dbReference type="ARBA" id="ARBA00023012"/>
    </source>
</evidence>
<keyword evidence="10" id="KW-0902">Two-component regulatory system</keyword>
<dbReference type="PROSITE" id="PS50109">
    <property type="entry name" value="HIS_KIN"/>
    <property type="match status" value="1"/>
</dbReference>
<comment type="catalytic activity">
    <reaction evidence="1">
        <text>ATP + protein L-histidine = ADP + protein N-phospho-L-histidine.</text>
        <dbReference type="EC" id="2.7.13.3"/>
    </reaction>
</comment>
<keyword evidence="5" id="KW-0597">Phosphoprotein</keyword>
<dbReference type="GO" id="GO:0016036">
    <property type="term" value="P:cellular response to phosphate starvation"/>
    <property type="evidence" value="ECO:0007669"/>
    <property type="project" value="TreeGrafter"/>
</dbReference>
<comment type="subcellular location">
    <subcellularLocation>
        <location evidence="2">Cell membrane</location>
    </subcellularLocation>
</comment>
<dbReference type="SMART" id="SM00388">
    <property type="entry name" value="HisKA"/>
    <property type="match status" value="1"/>
</dbReference>
<dbReference type="GO" id="GO:0004721">
    <property type="term" value="F:phosphoprotein phosphatase activity"/>
    <property type="evidence" value="ECO:0007669"/>
    <property type="project" value="TreeGrafter"/>
</dbReference>
<evidence type="ECO:0000256" key="5">
    <source>
        <dbReference type="ARBA" id="ARBA00022553"/>
    </source>
</evidence>
<dbReference type="PANTHER" id="PTHR45453">
    <property type="entry name" value="PHOSPHATE REGULON SENSOR PROTEIN PHOR"/>
    <property type="match status" value="1"/>
</dbReference>
<dbReference type="FunFam" id="1.10.287.130:FF:000008">
    <property type="entry name" value="Two-component sensor histidine kinase"/>
    <property type="match status" value="1"/>
</dbReference>
<evidence type="ECO:0000256" key="3">
    <source>
        <dbReference type="ARBA" id="ARBA00012438"/>
    </source>
</evidence>
<gene>
    <name evidence="14" type="ORF">FC96_GL001792</name>
</gene>
<keyword evidence="12" id="KW-1133">Transmembrane helix</keyword>
<keyword evidence="15" id="KW-1185">Reference proteome</keyword>
<evidence type="ECO:0000256" key="8">
    <source>
        <dbReference type="ARBA" id="ARBA00022777"/>
    </source>
</evidence>
<keyword evidence="6" id="KW-0808">Transferase</keyword>
<dbReference type="SUPFAM" id="SSF47384">
    <property type="entry name" value="Homodimeric domain of signal transducing histidine kinase"/>
    <property type="match status" value="1"/>
</dbReference>
<accession>A0A0R1HML1</accession>
<dbReference type="Gene3D" id="1.10.287.130">
    <property type="match status" value="1"/>
</dbReference>
<dbReference type="GO" id="GO:0005524">
    <property type="term" value="F:ATP binding"/>
    <property type="evidence" value="ECO:0007669"/>
    <property type="project" value="UniProtKB-KW"/>
</dbReference>
<protein>
    <recommendedName>
        <fullName evidence="3">histidine kinase</fullName>
        <ecNumber evidence="3">2.7.13.3</ecNumber>
    </recommendedName>
</protein>
<keyword evidence="12" id="KW-0812">Transmembrane</keyword>
<dbReference type="Pfam" id="PF00512">
    <property type="entry name" value="HisKA"/>
    <property type="match status" value="1"/>
</dbReference>
<dbReference type="SMART" id="SM00387">
    <property type="entry name" value="HATPase_c"/>
    <property type="match status" value="1"/>
</dbReference>
<dbReference type="RefSeq" id="WP_056942438.1">
    <property type="nucleotide sequence ID" value="NZ_AZCX01000004.1"/>
</dbReference>
<dbReference type="Gene3D" id="3.30.450.20">
    <property type="entry name" value="PAS domain"/>
    <property type="match status" value="1"/>
</dbReference>
<dbReference type="Pfam" id="PF02518">
    <property type="entry name" value="HATPase_c"/>
    <property type="match status" value="1"/>
</dbReference>
<dbReference type="AlphaFoldDB" id="A0A0R1HML1"/>
<dbReference type="SUPFAM" id="SSF55785">
    <property type="entry name" value="PYP-like sensor domain (PAS domain)"/>
    <property type="match status" value="1"/>
</dbReference>
<name>A0A0R1HML1_9LACO</name>
<dbReference type="GO" id="GO:0005886">
    <property type="term" value="C:plasma membrane"/>
    <property type="evidence" value="ECO:0007669"/>
    <property type="project" value="UniProtKB-SubCell"/>
</dbReference>
<dbReference type="CDD" id="cd00075">
    <property type="entry name" value="HATPase"/>
    <property type="match status" value="1"/>
</dbReference>
<dbReference type="PANTHER" id="PTHR45453:SF1">
    <property type="entry name" value="PHOSPHATE REGULON SENSOR PROTEIN PHOR"/>
    <property type="match status" value="1"/>
</dbReference>
<keyword evidence="9" id="KW-0067">ATP-binding</keyword>
<dbReference type="InterPro" id="IPR003594">
    <property type="entry name" value="HATPase_dom"/>
</dbReference>
<evidence type="ECO:0000256" key="12">
    <source>
        <dbReference type="SAM" id="Phobius"/>
    </source>
</evidence>
<feature type="domain" description="Histidine kinase" evidence="13">
    <location>
        <begin position="240"/>
        <end position="459"/>
    </location>
</feature>
<comment type="caution">
    <text evidence="14">The sequence shown here is derived from an EMBL/GenBank/DDBJ whole genome shotgun (WGS) entry which is preliminary data.</text>
</comment>
<dbReference type="InterPro" id="IPR003661">
    <property type="entry name" value="HisK_dim/P_dom"/>
</dbReference>
<dbReference type="InterPro" id="IPR036890">
    <property type="entry name" value="HATPase_C_sf"/>
</dbReference>
<dbReference type="GO" id="GO:0000155">
    <property type="term" value="F:phosphorelay sensor kinase activity"/>
    <property type="evidence" value="ECO:0007669"/>
    <property type="project" value="InterPro"/>
</dbReference>
<dbReference type="Gene3D" id="3.30.565.10">
    <property type="entry name" value="Histidine kinase-like ATPase, C-terminal domain"/>
    <property type="match status" value="1"/>
</dbReference>
<evidence type="ECO:0000256" key="6">
    <source>
        <dbReference type="ARBA" id="ARBA00022679"/>
    </source>
</evidence>
<feature type="transmembrane region" description="Helical" evidence="12">
    <location>
        <begin position="12"/>
        <end position="34"/>
    </location>
</feature>
<dbReference type="InterPro" id="IPR036097">
    <property type="entry name" value="HisK_dim/P_sf"/>
</dbReference>
<proteinExistence type="predicted"/>
<dbReference type="InterPro" id="IPR005467">
    <property type="entry name" value="His_kinase_dom"/>
</dbReference>
<sequence length="464" mass="50984">MVKKLASVFSFVYVVNLVVLLILLAVSPAIQLSVFQIGELMGLNLVASGVETGIVWLIRQPQLRKIAVLKGKIEGIQNAAPPTHVLLRPDDDLYQLAMAINNLQTHQRKLLETQRHQDAEMSLLLTSLPVGVMVIDRYRKVELANRAMGAFLETTIDEQRHPYTQDIKNYELATLISQAIEARATQQATVTLMAVPTPRTVEATVLYAPSPHNDFFAIVLLYDITEIAAIEKMQRDFLTNASHELKTPVTAITGFAETLLAGAKDDPETLTKFLGIIQREGARLTDLITDVLSISRIESQTVAAPKLTKVLLADLVDEQFEVMQQSAAGQSIELVNAVDQHAVILADRDKLIEILKNLISNAIKYNQPNGQVRVSYQQTAAQWTLTVADTGIGISQADQTRVFERFYRVDSSRNKQVVTGTGLGLAIVAELVAAMKGQIHLESQRGVGTSVAVTIPQSHATPDR</sequence>
<dbReference type="PATRIC" id="fig|1302272.5.peg.1817"/>
<evidence type="ECO:0000256" key="2">
    <source>
        <dbReference type="ARBA" id="ARBA00004236"/>
    </source>
</evidence>
<dbReference type="Proteomes" id="UP000050911">
    <property type="component" value="Unassembled WGS sequence"/>
</dbReference>
<dbReference type="InterPro" id="IPR050351">
    <property type="entry name" value="BphY/WalK/GraS-like"/>
</dbReference>
<dbReference type="STRING" id="1302272.FC96_GL001792"/>
<dbReference type="EMBL" id="AZCX01000004">
    <property type="protein sequence ID" value="KRK48062.1"/>
    <property type="molecule type" value="Genomic_DNA"/>
</dbReference>
<keyword evidence="11 12" id="KW-0472">Membrane</keyword>
<evidence type="ECO:0000313" key="15">
    <source>
        <dbReference type="Proteomes" id="UP000050911"/>
    </source>
</evidence>
<dbReference type="EC" id="2.7.13.3" evidence="3"/>
<dbReference type="InterPro" id="IPR004358">
    <property type="entry name" value="Sig_transdc_His_kin-like_C"/>
</dbReference>
<dbReference type="SUPFAM" id="SSF55874">
    <property type="entry name" value="ATPase domain of HSP90 chaperone/DNA topoisomerase II/histidine kinase"/>
    <property type="match status" value="1"/>
</dbReference>
<evidence type="ECO:0000256" key="7">
    <source>
        <dbReference type="ARBA" id="ARBA00022741"/>
    </source>
</evidence>
<dbReference type="CDD" id="cd00082">
    <property type="entry name" value="HisKA"/>
    <property type="match status" value="1"/>
</dbReference>
<organism evidence="14 15">
    <name type="scientific">Secundilactobacillus kimchicus JCM 15530</name>
    <dbReference type="NCBI Taxonomy" id="1302272"/>
    <lineage>
        <taxon>Bacteria</taxon>
        <taxon>Bacillati</taxon>
        <taxon>Bacillota</taxon>
        <taxon>Bacilli</taxon>
        <taxon>Lactobacillales</taxon>
        <taxon>Lactobacillaceae</taxon>
        <taxon>Secundilactobacillus</taxon>
    </lineage>
</organism>
<dbReference type="FunFam" id="3.30.565.10:FF:000006">
    <property type="entry name" value="Sensor histidine kinase WalK"/>
    <property type="match status" value="1"/>
</dbReference>
<evidence type="ECO:0000313" key="14">
    <source>
        <dbReference type="EMBL" id="KRK48062.1"/>
    </source>
</evidence>
<dbReference type="InterPro" id="IPR035965">
    <property type="entry name" value="PAS-like_dom_sf"/>
</dbReference>